<protein>
    <submittedName>
        <fullName evidence="2">Uncharacterized protein</fullName>
    </submittedName>
</protein>
<keyword evidence="1" id="KW-0472">Membrane</keyword>
<keyword evidence="1" id="KW-0812">Transmembrane</keyword>
<reference evidence="2" key="1">
    <citation type="thesis" date="2020" institute="ProQuest LLC" country="789 East Eisenhower Parkway, Ann Arbor, MI, USA">
        <title>Comparative Genomics and Chromosome Evolution.</title>
        <authorList>
            <person name="Mudd A.B."/>
        </authorList>
    </citation>
    <scope>NUCLEOTIDE SEQUENCE</scope>
    <source>
        <strain evidence="2">Female2</strain>
        <tissue evidence="2">Blood</tissue>
    </source>
</reference>
<keyword evidence="1" id="KW-1133">Transmembrane helix</keyword>
<accession>A0A8T2J077</accession>
<organism evidence="2 3">
    <name type="scientific">Hymenochirus boettgeri</name>
    <name type="common">Congo dwarf clawed frog</name>
    <dbReference type="NCBI Taxonomy" id="247094"/>
    <lineage>
        <taxon>Eukaryota</taxon>
        <taxon>Metazoa</taxon>
        <taxon>Chordata</taxon>
        <taxon>Craniata</taxon>
        <taxon>Vertebrata</taxon>
        <taxon>Euteleostomi</taxon>
        <taxon>Amphibia</taxon>
        <taxon>Batrachia</taxon>
        <taxon>Anura</taxon>
        <taxon>Pipoidea</taxon>
        <taxon>Pipidae</taxon>
        <taxon>Pipinae</taxon>
        <taxon>Hymenochirus</taxon>
    </lineage>
</organism>
<evidence type="ECO:0000313" key="2">
    <source>
        <dbReference type="EMBL" id="KAG8437273.1"/>
    </source>
</evidence>
<gene>
    <name evidence="2" type="ORF">GDO86_008105</name>
</gene>
<sequence length="87" mass="9821">MWKHHLTKYVHLIKKINTAAVRILLHCLINSGFVFLIQFSFFLFLTIMSIKPANTLSIVSSGKSGFGLNHRGLFYSSSLEMLCLMGS</sequence>
<proteinExistence type="predicted"/>
<feature type="transmembrane region" description="Helical" evidence="1">
    <location>
        <begin position="21"/>
        <end position="45"/>
    </location>
</feature>
<name>A0A8T2J077_9PIPI</name>
<dbReference type="Proteomes" id="UP000812440">
    <property type="component" value="Chromosome 4"/>
</dbReference>
<comment type="caution">
    <text evidence="2">The sequence shown here is derived from an EMBL/GenBank/DDBJ whole genome shotgun (WGS) entry which is preliminary data.</text>
</comment>
<evidence type="ECO:0000256" key="1">
    <source>
        <dbReference type="SAM" id="Phobius"/>
    </source>
</evidence>
<evidence type="ECO:0000313" key="3">
    <source>
        <dbReference type="Proteomes" id="UP000812440"/>
    </source>
</evidence>
<keyword evidence="3" id="KW-1185">Reference proteome</keyword>
<dbReference type="AlphaFoldDB" id="A0A8T2J077"/>
<dbReference type="EMBL" id="JAACNH010000007">
    <property type="protein sequence ID" value="KAG8437273.1"/>
    <property type="molecule type" value="Genomic_DNA"/>
</dbReference>